<protein>
    <submittedName>
        <fullName evidence="3">Uncharacterized protein</fullName>
    </submittedName>
</protein>
<evidence type="ECO:0000256" key="2">
    <source>
        <dbReference type="SAM" id="Phobius"/>
    </source>
</evidence>
<feature type="compositionally biased region" description="Low complexity" evidence="1">
    <location>
        <begin position="8"/>
        <end position="23"/>
    </location>
</feature>
<keyword evidence="4" id="KW-1185">Reference proteome</keyword>
<evidence type="ECO:0000256" key="1">
    <source>
        <dbReference type="SAM" id="MobiDB-lite"/>
    </source>
</evidence>
<keyword evidence="2" id="KW-0472">Membrane</keyword>
<evidence type="ECO:0000313" key="4">
    <source>
        <dbReference type="Proteomes" id="UP000054270"/>
    </source>
</evidence>
<evidence type="ECO:0000313" key="3">
    <source>
        <dbReference type="EMBL" id="KJA15465.1"/>
    </source>
</evidence>
<reference evidence="4" key="1">
    <citation type="submission" date="2014-04" db="EMBL/GenBank/DDBJ databases">
        <title>Evolutionary Origins and Diversification of the Mycorrhizal Mutualists.</title>
        <authorList>
            <consortium name="DOE Joint Genome Institute"/>
            <consortium name="Mycorrhizal Genomics Consortium"/>
            <person name="Kohler A."/>
            <person name="Kuo A."/>
            <person name="Nagy L.G."/>
            <person name="Floudas D."/>
            <person name="Copeland A."/>
            <person name="Barry K.W."/>
            <person name="Cichocki N."/>
            <person name="Veneault-Fourrey C."/>
            <person name="LaButti K."/>
            <person name="Lindquist E.A."/>
            <person name="Lipzen A."/>
            <person name="Lundell T."/>
            <person name="Morin E."/>
            <person name="Murat C."/>
            <person name="Riley R."/>
            <person name="Ohm R."/>
            <person name="Sun H."/>
            <person name="Tunlid A."/>
            <person name="Henrissat B."/>
            <person name="Grigoriev I.V."/>
            <person name="Hibbett D.S."/>
            <person name="Martin F."/>
        </authorList>
    </citation>
    <scope>NUCLEOTIDE SEQUENCE [LARGE SCALE GENOMIC DNA]</scope>
    <source>
        <strain evidence="4">FD-334 SS-4</strain>
    </source>
</reference>
<dbReference type="STRING" id="945553.A0A0D2P4S4"/>
<feature type="transmembrane region" description="Helical" evidence="2">
    <location>
        <begin position="194"/>
        <end position="213"/>
    </location>
</feature>
<feature type="transmembrane region" description="Helical" evidence="2">
    <location>
        <begin position="273"/>
        <end position="300"/>
    </location>
</feature>
<feature type="compositionally biased region" description="Polar residues" evidence="1">
    <location>
        <begin position="456"/>
        <end position="465"/>
    </location>
</feature>
<proteinExistence type="predicted"/>
<dbReference type="Proteomes" id="UP000054270">
    <property type="component" value="Unassembled WGS sequence"/>
</dbReference>
<keyword evidence="2" id="KW-1133">Transmembrane helix</keyword>
<dbReference type="EMBL" id="KN817644">
    <property type="protein sequence ID" value="KJA15465.1"/>
    <property type="molecule type" value="Genomic_DNA"/>
</dbReference>
<feature type="region of interest" description="Disordered" evidence="1">
    <location>
        <begin position="396"/>
        <end position="465"/>
    </location>
</feature>
<feature type="transmembrane region" description="Helical" evidence="2">
    <location>
        <begin position="219"/>
        <end position="243"/>
    </location>
</feature>
<keyword evidence="2" id="KW-0812">Transmembrane</keyword>
<dbReference type="AlphaFoldDB" id="A0A0D2P4S4"/>
<feature type="region of interest" description="Disordered" evidence="1">
    <location>
        <begin position="1"/>
        <end position="36"/>
    </location>
</feature>
<organism evidence="3 4">
    <name type="scientific">Hypholoma sublateritium (strain FD-334 SS-4)</name>
    <dbReference type="NCBI Taxonomy" id="945553"/>
    <lineage>
        <taxon>Eukaryota</taxon>
        <taxon>Fungi</taxon>
        <taxon>Dikarya</taxon>
        <taxon>Basidiomycota</taxon>
        <taxon>Agaricomycotina</taxon>
        <taxon>Agaricomycetes</taxon>
        <taxon>Agaricomycetidae</taxon>
        <taxon>Agaricales</taxon>
        <taxon>Agaricineae</taxon>
        <taxon>Strophariaceae</taxon>
        <taxon>Hypholoma</taxon>
    </lineage>
</organism>
<dbReference type="OrthoDB" id="3062801at2759"/>
<feature type="compositionally biased region" description="Polar residues" evidence="1">
    <location>
        <begin position="426"/>
        <end position="438"/>
    </location>
</feature>
<gene>
    <name evidence="3" type="ORF">HYPSUDRAFT_172595</name>
</gene>
<name>A0A0D2P4S4_HYPSF</name>
<feature type="transmembrane region" description="Helical" evidence="2">
    <location>
        <begin position="320"/>
        <end position="347"/>
    </location>
</feature>
<sequence>MDISHGRTSTSDSSQISGSTGQGVETPPITIVPPNQQNDYRFQSAAQGISGSPRRHNFDNFDAVGVPGSGHSVGGDIPTSQTTTSHVDILYWRSEDGMWTTLASGLDMLLRQLYLHLLLRLPYVYFFRVVEIFEDSNLNLSEIKKMALETAFYNDGYRYAAPHETASIIPAQYKHLEESWNTFVDSLLRDWNTYNIVSALLLSAILTILQIGSAEQDPLIRYSLLFSQICALMSLLLGCLFSVRFDSSMRRTYKAAEWALEANKAQTNIWWNIWVLLAMPAVWLAWSIIFYLGGIMAFVWRTGAQNAPDPTPLTDTQLLIVRILITSMLGLGFVTGGLSLMTFRFYGRRMDQAWARRIQAWNMQQNHSYPTVHIPPPEFHPGDIVRSMLPVSLRRARSESSSYSERDAQGPPNYPFHAFPQPSYPAAQSSENANNIGRRNSLARDPDIGVPADSGQGFSLAQPRS</sequence>
<accession>A0A0D2P4S4</accession>